<reference evidence="8" key="1">
    <citation type="submission" date="2022-10" db="EMBL/GenBank/DDBJ databases">
        <authorList>
            <person name="Kim H.S."/>
            <person name="Kim J.-S."/>
            <person name="Suh M.K."/>
            <person name="Eom M.K."/>
            <person name="Lee J.-S."/>
        </authorList>
    </citation>
    <scope>NUCLEOTIDE SEQUENCE</scope>
    <source>
        <strain evidence="8">LIP-5</strain>
    </source>
</reference>
<dbReference type="RefSeq" id="WP_263036416.1">
    <property type="nucleotide sequence ID" value="NZ_JAOTPL010000001.1"/>
</dbReference>
<accession>A0AAE3IJH9</accession>
<dbReference type="InterPro" id="IPR005238">
    <property type="entry name" value="ComB-like"/>
</dbReference>
<dbReference type="GO" id="GO:0050532">
    <property type="term" value="F:2-phosphosulfolactate phosphatase activity"/>
    <property type="evidence" value="ECO:0007669"/>
    <property type="project" value="UniProtKB-EC"/>
</dbReference>
<name>A0AAE3IJH9_9BACT</name>
<dbReference type="AlphaFoldDB" id="A0AAE3IJH9"/>
<dbReference type="GO" id="GO:0000287">
    <property type="term" value="F:magnesium ion binding"/>
    <property type="evidence" value="ECO:0007669"/>
    <property type="project" value="InterPro"/>
</dbReference>
<dbReference type="GO" id="GO:0050545">
    <property type="term" value="F:sulfopyruvate decarboxylase activity"/>
    <property type="evidence" value="ECO:0007669"/>
    <property type="project" value="TreeGrafter"/>
</dbReference>
<gene>
    <name evidence="8" type="ORF">OD355_00170</name>
</gene>
<comment type="caution">
    <text evidence="8">The sequence shown here is derived from an EMBL/GenBank/DDBJ whole genome shotgun (WGS) entry which is preliminary data.</text>
</comment>
<comment type="catalytic activity">
    <reaction evidence="7">
        <text>(2R)-O-phospho-3-sulfolactate + H2O = (2R)-3-sulfolactate + phosphate</text>
        <dbReference type="Rhea" id="RHEA:23416"/>
        <dbReference type="ChEBI" id="CHEBI:15377"/>
        <dbReference type="ChEBI" id="CHEBI:15597"/>
        <dbReference type="ChEBI" id="CHEBI:43474"/>
        <dbReference type="ChEBI" id="CHEBI:58738"/>
        <dbReference type="EC" id="3.1.3.71"/>
    </reaction>
</comment>
<evidence type="ECO:0000256" key="1">
    <source>
        <dbReference type="ARBA" id="ARBA00001946"/>
    </source>
</evidence>
<dbReference type="Proteomes" id="UP001209317">
    <property type="component" value="Unassembled WGS sequence"/>
</dbReference>
<dbReference type="PANTHER" id="PTHR37311:SF1">
    <property type="entry name" value="2-PHOSPHOSULFOLACTATE PHOSPHATASE-RELATED"/>
    <property type="match status" value="1"/>
</dbReference>
<evidence type="ECO:0000256" key="3">
    <source>
        <dbReference type="ARBA" id="ARBA00012953"/>
    </source>
</evidence>
<comment type="cofactor">
    <cofactor evidence="1">
        <name>Mg(2+)</name>
        <dbReference type="ChEBI" id="CHEBI:18420"/>
    </cofactor>
</comment>
<keyword evidence="9" id="KW-1185">Reference proteome</keyword>
<organism evidence="8 9">
    <name type="scientific">Haoranjiania flava</name>
    <dbReference type="NCBI Taxonomy" id="1856322"/>
    <lineage>
        <taxon>Bacteria</taxon>
        <taxon>Pseudomonadati</taxon>
        <taxon>Bacteroidota</taxon>
        <taxon>Chitinophagia</taxon>
        <taxon>Chitinophagales</taxon>
        <taxon>Chitinophagaceae</taxon>
        <taxon>Haoranjiania</taxon>
    </lineage>
</organism>
<evidence type="ECO:0000256" key="4">
    <source>
        <dbReference type="ARBA" id="ARBA00021948"/>
    </source>
</evidence>
<keyword evidence="6" id="KW-0460">Magnesium</keyword>
<evidence type="ECO:0000256" key="7">
    <source>
        <dbReference type="ARBA" id="ARBA00033711"/>
    </source>
</evidence>
<keyword evidence="5" id="KW-0378">Hydrolase</keyword>
<evidence type="ECO:0000313" key="8">
    <source>
        <dbReference type="EMBL" id="MCU7692928.1"/>
    </source>
</evidence>
<evidence type="ECO:0000256" key="5">
    <source>
        <dbReference type="ARBA" id="ARBA00022801"/>
    </source>
</evidence>
<evidence type="ECO:0000313" key="9">
    <source>
        <dbReference type="Proteomes" id="UP001209317"/>
    </source>
</evidence>
<dbReference type="PANTHER" id="PTHR37311">
    <property type="entry name" value="2-PHOSPHOSULFOLACTATE PHOSPHATASE-RELATED"/>
    <property type="match status" value="1"/>
</dbReference>
<dbReference type="Pfam" id="PF04029">
    <property type="entry name" value="2-ph_phosp"/>
    <property type="match status" value="1"/>
</dbReference>
<evidence type="ECO:0000256" key="2">
    <source>
        <dbReference type="ARBA" id="ARBA00009997"/>
    </source>
</evidence>
<sequence length="246" mass="27499">MDKKPTLFTVLSPKLTDLYNLDGCIVVIIDVFRATSTIASALYNGAERVIPVAQVDACIEIGKELNAITAGERDGKIIEGLLHGNSPLEYSREFIENKTLVLTTTNGTQMLHLALERGADEIITGSFPNLNSVCAHLKLRRKNVILACSGWKNRFNMEDTLFAGAVIDNVKDFFEIHCDSSLMAQNLFKVQKKDLKTFAALTTHWHRLAKYGLENDMLYCLSENVADVLPFYDKTKQCLYSKTSID</sequence>
<dbReference type="InterPro" id="IPR036702">
    <property type="entry name" value="ComB-like_sf"/>
</dbReference>
<comment type="similarity">
    <text evidence="2">Belongs to the ComB family.</text>
</comment>
<dbReference type="SUPFAM" id="SSF142823">
    <property type="entry name" value="ComB-like"/>
    <property type="match status" value="1"/>
</dbReference>
<protein>
    <recommendedName>
        <fullName evidence="4">Probable 2-phosphosulfolactate phosphatase</fullName>
        <ecNumber evidence="3">3.1.3.71</ecNumber>
    </recommendedName>
</protein>
<dbReference type="EMBL" id="JAOTPL010000001">
    <property type="protein sequence ID" value="MCU7692928.1"/>
    <property type="molecule type" value="Genomic_DNA"/>
</dbReference>
<dbReference type="Gene3D" id="3.90.1560.10">
    <property type="entry name" value="ComB-like"/>
    <property type="match status" value="1"/>
</dbReference>
<evidence type="ECO:0000256" key="6">
    <source>
        <dbReference type="ARBA" id="ARBA00022842"/>
    </source>
</evidence>
<proteinExistence type="inferred from homology"/>
<dbReference type="EC" id="3.1.3.71" evidence="3"/>